<dbReference type="InterPro" id="IPR006148">
    <property type="entry name" value="Glc/Gal-6P_isomerase"/>
</dbReference>
<comment type="catalytic activity">
    <reaction evidence="1 7">
        <text>6-phospho-D-glucono-1,5-lactone + H2O = 6-phospho-D-gluconate + H(+)</text>
        <dbReference type="Rhea" id="RHEA:12556"/>
        <dbReference type="ChEBI" id="CHEBI:15377"/>
        <dbReference type="ChEBI" id="CHEBI:15378"/>
        <dbReference type="ChEBI" id="CHEBI:57955"/>
        <dbReference type="ChEBI" id="CHEBI:58759"/>
        <dbReference type="EC" id="3.1.1.31"/>
    </reaction>
</comment>
<dbReference type="InterPro" id="IPR037171">
    <property type="entry name" value="NagB/RpiA_transferase-like"/>
</dbReference>
<comment type="similarity">
    <text evidence="4 7">Belongs to the glucosamine/galactosamine-6-phosphate isomerase family. 6-phosphogluconolactonase subfamily.</text>
</comment>
<dbReference type="NCBIfam" id="TIGR01198">
    <property type="entry name" value="pgl"/>
    <property type="match status" value="1"/>
</dbReference>
<dbReference type="UniPathway" id="UPA00115">
    <property type="reaction ID" value="UER00409"/>
</dbReference>
<evidence type="ECO:0000256" key="2">
    <source>
        <dbReference type="ARBA" id="ARBA00002681"/>
    </source>
</evidence>
<accession>A0A1J1LRT7</accession>
<dbReference type="EC" id="3.1.1.31" evidence="5 7"/>
<name>A0A1J1LRT7_9CYAN</name>
<comment type="function">
    <text evidence="2 7">Hydrolysis of 6-phosphogluconolactone to 6-phosphogluconate.</text>
</comment>
<dbReference type="InterPro" id="IPR005900">
    <property type="entry name" value="6-phosphogluconolactonase_DevB"/>
</dbReference>
<comment type="pathway">
    <text evidence="3 7">Carbohydrate degradation; pentose phosphate pathway; D-ribulose 5-phosphate from D-glucose 6-phosphate (oxidative stage): step 2/3.</text>
</comment>
<dbReference type="SUPFAM" id="SSF100950">
    <property type="entry name" value="NagB/RpiA/CoA transferase-like"/>
    <property type="match status" value="1"/>
</dbReference>
<protein>
    <recommendedName>
        <fullName evidence="6 7">6-phosphogluconolactonase</fullName>
        <shortName evidence="7">6PGL</shortName>
        <ecNumber evidence="5 7">3.1.1.31</ecNumber>
    </recommendedName>
</protein>
<keyword evidence="7 9" id="KW-0378">Hydrolase</keyword>
<reference evidence="10" key="1">
    <citation type="submission" date="2015-10" db="EMBL/GenBank/DDBJ databases">
        <authorList>
            <person name="Regsiter A."/>
            <person name="william w."/>
        </authorList>
    </citation>
    <scope>NUCLEOTIDE SEQUENCE [LARGE SCALE GENOMIC DNA]</scope>
</reference>
<sequence length="249" mass="27911">MPKLTFEATLMEKFIEILANKEEITQRALDILLVKIKDALQSRDQFTIALAGGSTPKPLYEALAQQALPWDKIHVFWGDERYVRSDHPDSNQRMARQAWLDQVNFPPTHLHPMPTAANDPKVDAETYNRELEQFFHLNAGEFPVFDVVLLGMGDDAHTASLFPHTEALTVQDRLITVGNKDGQPRITFTVPLINHARCVMFLVTGANKQEPLAQVFASEADAIAYPSRLIQPVGELWWLLDAAAGANLT</sequence>
<gene>
    <name evidence="7 9" type="primary">pgl</name>
    <name evidence="9" type="ORF">PL9214640256</name>
</gene>
<dbReference type="GO" id="GO:0005975">
    <property type="term" value="P:carbohydrate metabolic process"/>
    <property type="evidence" value="ECO:0007669"/>
    <property type="project" value="UniProtKB-UniRule"/>
</dbReference>
<evidence type="ECO:0000256" key="3">
    <source>
        <dbReference type="ARBA" id="ARBA00004961"/>
    </source>
</evidence>
<evidence type="ECO:0000259" key="8">
    <source>
        <dbReference type="Pfam" id="PF01182"/>
    </source>
</evidence>
<dbReference type="PANTHER" id="PTHR11054">
    <property type="entry name" value="6-PHOSPHOGLUCONOLACTONASE"/>
    <property type="match status" value="1"/>
</dbReference>
<dbReference type="EMBL" id="CZDF01000171">
    <property type="protein sequence ID" value="CUR34249.1"/>
    <property type="molecule type" value="Genomic_DNA"/>
</dbReference>
<evidence type="ECO:0000256" key="6">
    <source>
        <dbReference type="ARBA" id="ARBA00020337"/>
    </source>
</evidence>
<dbReference type="PANTHER" id="PTHR11054:SF0">
    <property type="entry name" value="6-PHOSPHOGLUCONOLACTONASE"/>
    <property type="match status" value="1"/>
</dbReference>
<evidence type="ECO:0000256" key="5">
    <source>
        <dbReference type="ARBA" id="ARBA00013198"/>
    </source>
</evidence>
<evidence type="ECO:0000313" key="10">
    <source>
        <dbReference type="Proteomes" id="UP000184315"/>
    </source>
</evidence>
<evidence type="ECO:0000256" key="7">
    <source>
        <dbReference type="RuleBase" id="RU365095"/>
    </source>
</evidence>
<dbReference type="GO" id="GO:0017057">
    <property type="term" value="F:6-phosphogluconolactonase activity"/>
    <property type="evidence" value="ECO:0007669"/>
    <property type="project" value="UniProtKB-UniRule"/>
</dbReference>
<dbReference type="CDD" id="cd01400">
    <property type="entry name" value="6PGL"/>
    <property type="match status" value="1"/>
</dbReference>
<keyword evidence="10" id="KW-1185">Reference proteome</keyword>
<evidence type="ECO:0000256" key="4">
    <source>
        <dbReference type="ARBA" id="ARBA00010662"/>
    </source>
</evidence>
<dbReference type="STRING" id="671072.PL9214640256"/>
<evidence type="ECO:0000313" key="9">
    <source>
        <dbReference type="EMBL" id="CUR34249.1"/>
    </source>
</evidence>
<feature type="domain" description="Glucosamine/galactosamine-6-phosphate isomerase" evidence="8">
    <location>
        <begin position="20"/>
        <end position="238"/>
    </location>
</feature>
<organism evidence="9 10">
    <name type="scientific">Planktothrix tepida PCC 9214</name>
    <dbReference type="NCBI Taxonomy" id="671072"/>
    <lineage>
        <taxon>Bacteria</taxon>
        <taxon>Bacillati</taxon>
        <taxon>Cyanobacteriota</taxon>
        <taxon>Cyanophyceae</taxon>
        <taxon>Oscillatoriophycideae</taxon>
        <taxon>Oscillatoriales</taxon>
        <taxon>Microcoleaceae</taxon>
        <taxon>Planktothrix</taxon>
    </lineage>
</organism>
<dbReference type="Pfam" id="PF01182">
    <property type="entry name" value="Glucosamine_iso"/>
    <property type="match status" value="1"/>
</dbReference>
<dbReference type="AlphaFoldDB" id="A0A1J1LRT7"/>
<dbReference type="Proteomes" id="UP000184315">
    <property type="component" value="Unassembled WGS sequence"/>
</dbReference>
<dbReference type="InterPro" id="IPR039104">
    <property type="entry name" value="6PGL"/>
</dbReference>
<evidence type="ECO:0000256" key="1">
    <source>
        <dbReference type="ARBA" id="ARBA00000832"/>
    </source>
</evidence>
<dbReference type="Gene3D" id="3.40.50.1360">
    <property type="match status" value="1"/>
</dbReference>
<proteinExistence type="inferred from homology"/>
<dbReference type="GO" id="GO:0006098">
    <property type="term" value="P:pentose-phosphate shunt"/>
    <property type="evidence" value="ECO:0007669"/>
    <property type="project" value="UniProtKB-UniPathway"/>
</dbReference>